<dbReference type="RefSeq" id="WP_195963815.1">
    <property type="nucleotide sequence ID" value="NZ_JACJLL010000178.1"/>
</dbReference>
<sequence length="576" mass="68078">MNKYAVFHILDTPYSYGKNKDTLIVRVRVARDDVKECYIYYKDRYDWENPYNKKSMNIVAETELFTYYQTEISVFRNRYRYYFEFIDMNEESFKYNERGFVNPEFGYNDMNSFQFPYIAEEDLYKEVKWLQESVVYQIFPDRFYNGNPSINIEGTGQWGKGKIHRRSVYGGDLRGIIEKLPYLEELGVNLIYLTPIFKSDTNHKYNTEDYFNIDPQFGTLEEAKELVEKAHNLGIKIVFDAVFNHSGADFFAFKDLIENQEKSKYKEWYFIDSWPVKKSKNKYYTFANGCDNMPKLNTNNKEVREYLLNVGEFWIKEVGIDGWRLDVCDEVGHEFWREFRKKVKGAKSDAIIIGEIMHEANSFLKGDQLDGIMNYPFKNAIIDFFAKGIINGREFLDIMAENRVLYMDSITKQMWNLIGSHDTKRIYNECDGNINRIKLAIAYQFLYIGVPYIYYGDEIGIDGGDDPENRKCMVWDKEKQNIDLFNFYKSMINIRKSNKIFIDGDFEEVYCRANIIAFKRVLDGEEILCIFNNGDESVLVNINSESKAVNLLTESVENLREIKLDNLSFKIYKVVK</sequence>
<dbReference type="CDD" id="cd02857">
    <property type="entry name" value="E_set_CDase_PDE_N"/>
    <property type="match status" value="1"/>
</dbReference>
<dbReference type="Pfam" id="PF00128">
    <property type="entry name" value="Alpha-amylase"/>
    <property type="match status" value="1"/>
</dbReference>
<dbReference type="SUPFAM" id="SSF51445">
    <property type="entry name" value="(Trans)glycosidases"/>
    <property type="match status" value="1"/>
</dbReference>
<dbReference type="InterPro" id="IPR013783">
    <property type="entry name" value="Ig-like_fold"/>
</dbReference>
<dbReference type="Gene3D" id="3.90.400.10">
    <property type="entry name" value="Oligo-1,6-glucosidase, Domain 2"/>
    <property type="match status" value="1"/>
</dbReference>
<dbReference type="SUPFAM" id="SSF51011">
    <property type="entry name" value="Glycosyl hydrolase domain"/>
    <property type="match status" value="1"/>
</dbReference>
<reference evidence="5 6" key="1">
    <citation type="journal article" date="2021" name="Sci. Rep.">
        <title>The distribution of antibiotic resistance genes in chicken gut microbiota commensals.</title>
        <authorList>
            <person name="Juricova H."/>
            <person name="Matiasovicova J."/>
            <person name="Kubasova T."/>
            <person name="Cejkova D."/>
            <person name="Rychlik I."/>
        </authorList>
    </citation>
    <scope>NUCLEOTIDE SEQUENCE [LARGE SCALE GENOMIC DNA]</scope>
    <source>
        <strain evidence="5 6">An435</strain>
    </source>
</reference>
<dbReference type="PANTHER" id="PTHR10357">
    <property type="entry name" value="ALPHA-AMYLASE FAMILY MEMBER"/>
    <property type="match status" value="1"/>
</dbReference>
<keyword evidence="3" id="KW-0326">Glycosidase</keyword>
<comment type="similarity">
    <text evidence="1">Belongs to the glycosyl hydrolase 13 family.</text>
</comment>
<dbReference type="SMART" id="SM00642">
    <property type="entry name" value="Aamy"/>
    <property type="match status" value="1"/>
</dbReference>
<dbReference type="InterPro" id="IPR014756">
    <property type="entry name" value="Ig_E-set"/>
</dbReference>
<dbReference type="Gene3D" id="2.60.40.1180">
    <property type="entry name" value="Golgi alpha-mannosidase II"/>
    <property type="match status" value="1"/>
</dbReference>
<dbReference type="InterPro" id="IPR017853">
    <property type="entry name" value="GH"/>
</dbReference>
<feature type="domain" description="Glycosyl hydrolase family 13 catalytic" evidence="4">
    <location>
        <begin position="137"/>
        <end position="495"/>
    </location>
</feature>
<keyword evidence="6" id="KW-1185">Reference proteome</keyword>
<dbReference type="InterPro" id="IPR013780">
    <property type="entry name" value="Glyco_hydro_b"/>
</dbReference>
<name>A0ABS2FJY2_9CLOT</name>
<dbReference type="GO" id="GO:0016787">
    <property type="term" value="F:hydrolase activity"/>
    <property type="evidence" value="ECO:0007669"/>
    <property type="project" value="UniProtKB-KW"/>
</dbReference>
<evidence type="ECO:0000256" key="3">
    <source>
        <dbReference type="ARBA" id="ARBA00023295"/>
    </source>
</evidence>
<accession>A0ABS2FJY2</accession>
<comment type="caution">
    <text evidence="5">The sequence shown here is derived from an EMBL/GenBank/DDBJ whole genome shotgun (WGS) entry which is preliminary data.</text>
</comment>
<dbReference type="CDD" id="cd11338">
    <property type="entry name" value="AmyAc_CMD"/>
    <property type="match status" value="1"/>
</dbReference>
<dbReference type="InterPro" id="IPR006047">
    <property type="entry name" value="GH13_cat_dom"/>
</dbReference>
<evidence type="ECO:0000259" key="4">
    <source>
        <dbReference type="SMART" id="SM00642"/>
    </source>
</evidence>
<dbReference type="EMBL" id="JACJLL010000178">
    <property type="protein sequence ID" value="MBM6820838.1"/>
    <property type="molecule type" value="Genomic_DNA"/>
</dbReference>
<evidence type="ECO:0000313" key="6">
    <source>
        <dbReference type="Proteomes" id="UP000767334"/>
    </source>
</evidence>
<dbReference type="SUPFAM" id="SSF81296">
    <property type="entry name" value="E set domains"/>
    <property type="match status" value="1"/>
</dbReference>
<organism evidence="5 6">
    <name type="scientific">Clostridium saudiense</name>
    <dbReference type="NCBI Taxonomy" id="1414720"/>
    <lineage>
        <taxon>Bacteria</taxon>
        <taxon>Bacillati</taxon>
        <taxon>Bacillota</taxon>
        <taxon>Clostridia</taxon>
        <taxon>Eubacteriales</taxon>
        <taxon>Clostridiaceae</taxon>
        <taxon>Clostridium</taxon>
    </lineage>
</organism>
<dbReference type="InterPro" id="IPR004185">
    <property type="entry name" value="Glyco_hydro_13_lg-like_dom"/>
</dbReference>
<dbReference type="InterPro" id="IPR045857">
    <property type="entry name" value="O16G_dom_2"/>
</dbReference>
<dbReference type="Pfam" id="PF02903">
    <property type="entry name" value="Alpha-amylase_N"/>
    <property type="match status" value="1"/>
</dbReference>
<evidence type="ECO:0000256" key="2">
    <source>
        <dbReference type="ARBA" id="ARBA00022801"/>
    </source>
</evidence>
<evidence type="ECO:0000256" key="1">
    <source>
        <dbReference type="ARBA" id="ARBA00008061"/>
    </source>
</evidence>
<dbReference type="Proteomes" id="UP000767334">
    <property type="component" value="Unassembled WGS sequence"/>
</dbReference>
<dbReference type="Gene3D" id="3.20.20.80">
    <property type="entry name" value="Glycosidases"/>
    <property type="match status" value="1"/>
</dbReference>
<evidence type="ECO:0000313" key="5">
    <source>
        <dbReference type="EMBL" id="MBM6820838.1"/>
    </source>
</evidence>
<proteinExistence type="inferred from homology"/>
<dbReference type="Gene3D" id="2.60.40.10">
    <property type="entry name" value="Immunoglobulins"/>
    <property type="match status" value="1"/>
</dbReference>
<gene>
    <name evidence="5" type="ORF">H6A19_16095</name>
</gene>
<protein>
    <submittedName>
        <fullName evidence="5">Glycoside hydrolase family 13 protein</fullName>
    </submittedName>
</protein>
<dbReference type="PANTHER" id="PTHR10357:SF210">
    <property type="entry name" value="MALTODEXTRIN GLUCOSIDASE"/>
    <property type="match status" value="1"/>
</dbReference>
<keyword evidence="2 5" id="KW-0378">Hydrolase</keyword>